<dbReference type="GO" id="GO:0140911">
    <property type="term" value="F:pore-forming activity"/>
    <property type="evidence" value="ECO:0007669"/>
    <property type="project" value="InterPro"/>
</dbReference>
<dbReference type="GO" id="GO:0046872">
    <property type="term" value="F:metal ion binding"/>
    <property type="evidence" value="ECO:0007669"/>
    <property type="project" value="UniProtKB-KW"/>
</dbReference>
<evidence type="ECO:0000256" key="6">
    <source>
        <dbReference type="ARBA" id="ARBA00023136"/>
    </source>
</evidence>
<dbReference type="InterPro" id="IPR005744">
    <property type="entry name" value="Hy-lIII"/>
</dbReference>
<keyword evidence="6 8" id="KW-0472">Membrane</keyword>
<feature type="transmembrane region" description="Helical" evidence="8">
    <location>
        <begin position="7"/>
        <end position="30"/>
    </location>
</feature>
<dbReference type="PANTHER" id="PTHR20855:SF3">
    <property type="entry name" value="LD03007P"/>
    <property type="match status" value="1"/>
</dbReference>
<feature type="transmembrane region" description="Helical" evidence="8">
    <location>
        <begin position="36"/>
        <end position="56"/>
    </location>
</feature>
<feature type="transmembrane region" description="Helical" evidence="8">
    <location>
        <begin position="77"/>
        <end position="94"/>
    </location>
</feature>
<name>A0A080LXH0_9PROT</name>
<dbReference type="NCBIfam" id="TIGR01065">
    <property type="entry name" value="hlyIII"/>
    <property type="match status" value="1"/>
</dbReference>
<keyword evidence="3" id="KW-1003">Cell membrane</keyword>
<dbReference type="Pfam" id="PF03006">
    <property type="entry name" value="HlyIII"/>
    <property type="match status" value="1"/>
</dbReference>
<proteinExistence type="inferred from homology"/>
<feature type="transmembrane region" description="Helical" evidence="8">
    <location>
        <begin position="100"/>
        <end position="119"/>
    </location>
</feature>
<evidence type="ECO:0000256" key="5">
    <source>
        <dbReference type="ARBA" id="ARBA00022989"/>
    </source>
</evidence>
<feature type="transmembrane region" description="Helical" evidence="8">
    <location>
        <begin position="184"/>
        <end position="204"/>
    </location>
</feature>
<keyword evidence="5 8" id="KW-1133">Transmembrane helix</keyword>
<accession>A0A080LXH0</accession>
<dbReference type="GO" id="GO:0005886">
    <property type="term" value="C:plasma membrane"/>
    <property type="evidence" value="ECO:0007669"/>
    <property type="project" value="UniProtKB-SubCell"/>
</dbReference>
<feature type="transmembrane region" description="Helical" evidence="8">
    <location>
        <begin position="153"/>
        <end position="172"/>
    </location>
</feature>
<reference evidence="9 10" key="1">
    <citation type="submission" date="2014-02" db="EMBL/GenBank/DDBJ databases">
        <title>Expanding our view of genomic diversity in Candidatus Accumulibacter clades.</title>
        <authorList>
            <person name="Skennerton C.T."/>
            <person name="Barr J.J."/>
            <person name="Slater F.R."/>
            <person name="Bond P.L."/>
            <person name="Tyson G.W."/>
        </authorList>
    </citation>
    <scope>NUCLEOTIDE SEQUENCE [LARGE SCALE GENOMIC DNA]</scope>
    <source>
        <strain evidence="10">BA-91</strain>
    </source>
</reference>
<evidence type="ECO:0000256" key="1">
    <source>
        <dbReference type="ARBA" id="ARBA00004651"/>
    </source>
</evidence>
<evidence type="ECO:0000256" key="3">
    <source>
        <dbReference type="ARBA" id="ARBA00022475"/>
    </source>
</evidence>
<protein>
    <submittedName>
        <fullName evidence="9">Hemolysin</fullName>
    </submittedName>
</protein>
<dbReference type="InterPro" id="IPR004254">
    <property type="entry name" value="AdipoR/HlyIII-related"/>
</dbReference>
<evidence type="ECO:0000313" key="10">
    <source>
        <dbReference type="Proteomes" id="UP000020077"/>
    </source>
</evidence>
<feature type="binding site" evidence="7">
    <location>
        <position position="60"/>
    </location>
    <ligand>
        <name>Zn(2+)</name>
        <dbReference type="ChEBI" id="CHEBI:29105"/>
    </ligand>
</feature>
<evidence type="ECO:0000313" key="9">
    <source>
        <dbReference type="EMBL" id="KFB72535.1"/>
    </source>
</evidence>
<dbReference type="AlphaFoldDB" id="A0A080LXH0"/>
<keyword evidence="4 8" id="KW-0812">Transmembrane</keyword>
<dbReference type="EMBL" id="JDVG02000374">
    <property type="protein sequence ID" value="KFB72535.1"/>
    <property type="molecule type" value="Genomic_DNA"/>
</dbReference>
<evidence type="ECO:0000256" key="8">
    <source>
        <dbReference type="SAM" id="Phobius"/>
    </source>
</evidence>
<keyword evidence="7" id="KW-0862">Zinc</keyword>
<keyword evidence="7" id="KW-0479">Metal-binding</keyword>
<comment type="similarity">
    <text evidence="2">Belongs to the UPF0073 (Hly-III) family.</text>
</comment>
<feature type="transmembrane region" description="Helical" evidence="8">
    <location>
        <begin position="126"/>
        <end position="147"/>
    </location>
</feature>
<feature type="binding site" evidence="7">
    <location>
        <position position="186"/>
    </location>
    <ligand>
        <name>Zn(2+)</name>
        <dbReference type="ChEBI" id="CHEBI:29105"/>
    </ligand>
</feature>
<comment type="caution">
    <text evidence="9">The sequence shown here is derived from an EMBL/GenBank/DDBJ whole genome shotgun (WGS) entry which is preliminary data.</text>
</comment>
<dbReference type="PANTHER" id="PTHR20855">
    <property type="entry name" value="ADIPOR/PROGESTIN RECEPTOR-RELATED"/>
    <property type="match status" value="1"/>
</dbReference>
<feature type="binding site" evidence="7">
    <location>
        <position position="182"/>
    </location>
    <ligand>
        <name>Zn(2+)</name>
        <dbReference type="ChEBI" id="CHEBI:29105"/>
    </ligand>
</feature>
<sequence length="205" mass="22452">MYYGEKFNAWTHLVGAILAVAGTAVLLILAAQSGDAWKIVSVSIYSATLVLLYSFSALYHSVRGRAKDILRKLDHQSIYLLIAGSYTPFCLVTLRGPWGWSLLAVVWGLALVGGVQELRPRSEARILSLVIYIVMGWAVVVALVPLLQALGMAGFAWVAAGGVFYTSGIVFYALDTRLRHAHGVWHLFVMAGSTAHYFAILYYVL</sequence>
<evidence type="ECO:0000256" key="2">
    <source>
        <dbReference type="ARBA" id="ARBA00008488"/>
    </source>
</evidence>
<organism evidence="9 10">
    <name type="scientific">Candidatus Accumulibacter phosphatis</name>
    <dbReference type="NCBI Taxonomy" id="327160"/>
    <lineage>
        <taxon>Bacteria</taxon>
        <taxon>Pseudomonadati</taxon>
        <taxon>Pseudomonadota</taxon>
        <taxon>Betaproteobacteria</taxon>
        <taxon>Candidatus Accumulibacter</taxon>
    </lineage>
</organism>
<comment type="subcellular location">
    <subcellularLocation>
        <location evidence="1">Cell membrane</location>
        <topology evidence="1">Multi-pass membrane protein</topology>
    </subcellularLocation>
</comment>
<evidence type="ECO:0000256" key="4">
    <source>
        <dbReference type="ARBA" id="ARBA00022692"/>
    </source>
</evidence>
<dbReference type="Proteomes" id="UP000020077">
    <property type="component" value="Unassembled WGS sequence"/>
</dbReference>
<gene>
    <name evidence="9" type="ORF">AW09_002268</name>
</gene>
<evidence type="ECO:0000256" key="7">
    <source>
        <dbReference type="PIRSR" id="PIRSR604254-1"/>
    </source>
</evidence>